<name>A0AAW9NVQ6_9BACL</name>
<dbReference type="InterPro" id="IPR036078">
    <property type="entry name" value="Spo11/TopoVI_A_sf"/>
</dbReference>
<dbReference type="Pfam" id="PF09664">
    <property type="entry name" value="DUF2399"/>
    <property type="match status" value="1"/>
</dbReference>
<keyword evidence="3" id="KW-1185">Reference proteome</keyword>
<accession>A0AAW9NVQ6</accession>
<dbReference type="Gene3D" id="3.40.1360.10">
    <property type="match status" value="1"/>
</dbReference>
<protein>
    <submittedName>
        <fullName evidence="2">DUF2399 domain-containing protein</fullName>
    </submittedName>
</protein>
<evidence type="ECO:0000259" key="1">
    <source>
        <dbReference type="Pfam" id="PF09664"/>
    </source>
</evidence>
<dbReference type="CDD" id="cd00188">
    <property type="entry name" value="TOPRIM"/>
    <property type="match status" value="1"/>
</dbReference>
<dbReference type="GO" id="GO:0005694">
    <property type="term" value="C:chromosome"/>
    <property type="evidence" value="ECO:0007669"/>
    <property type="project" value="InterPro"/>
</dbReference>
<proteinExistence type="predicted"/>
<feature type="domain" description="DUF2399" evidence="1">
    <location>
        <begin position="276"/>
        <end position="351"/>
    </location>
</feature>
<comment type="caution">
    <text evidence="2">The sequence shown here is derived from an EMBL/GenBank/DDBJ whole genome shotgun (WGS) entry which is preliminary data.</text>
</comment>
<dbReference type="SUPFAM" id="SSF56726">
    <property type="entry name" value="DNA topoisomerase IV, alpha subunit"/>
    <property type="match status" value="1"/>
</dbReference>
<reference evidence="2 3" key="1">
    <citation type="submission" date="2023-03" db="EMBL/GenBank/DDBJ databases">
        <title>Bacillus Genome Sequencing.</title>
        <authorList>
            <person name="Dunlap C."/>
        </authorList>
    </citation>
    <scope>NUCLEOTIDE SEQUENCE [LARGE SCALE GENOMIC DNA]</scope>
    <source>
        <strain evidence="2 3">B-59205</strain>
    </source>
</reference>
<gene>
    <name evidence="2" type="ORF">P9B03_11010</name>
</gene>
<evidence type="ECO:0000313" key="3">
    <source>
        <dbReference type="Proteomes" id="UP001344888"/>
    </source>
</evidence>
<organism evidence="2 3">
    <name type="scientific">Metasolibacillus meyeri</name>
    <dbReference type="NCBI Taxonomy" id="1071052"/>
    <lineage>
        <taxon>Bacteria</taxon>
        <taxon>Bacillati</taxon>
        <taxon>Bacillota</taxon>
        <taxon>Bacilli</taxon>
        <taxon>Bacillales</taxon>
        <taxon>Caryophanaceae</taxon>
        <taxon>Metasolibacillus</taxon>
    </lineage>
</organism>
<dbReference type="AlphaFoldDB" id="A0AAW9NVQ6"/>
<dbReference type="InterPro" id="IPR024465">
    <property type="entry name" value="DUF2399"/>
</dbReference>
<dbReference type="EMBL" id="JARSFG010000015">
    <property type="protein sequence ID" value="MEC1179013.1"/>
    <property type="molecule type" value="Genomic_DNA"/>
</dbReference>
<dbReference type="Proteomes" id="UP001344888">
    <property type="component" value="Unassembled WGS sequence"/>
</dbReference>
<evidence type="ECO:0000313" key="2">
    <source>
        <dbReference type="EMBL" id="MEC1179013.1"/>
    </source>
</evidence>
<dbReference type="RefSeq" id="WP_326123502.1">
    <property type="nucleotide sequence ID" value="NZ_JARSFG010000015.1"/>
</dbReference>
<dbReference type="GO" id="GO:0003677">
    <property type="term" value="F:DNA binding"/>
    <property type="evidence" value="ECO:0007669"/>
    <property type="project" value="InterPro"/>
</dbReference>
<sequence>MQYKENNIIDFVQQFILKSGEKIEKIEQHGNIQTLTIVKHSARIYKKVAQIKIAKQLANEIVVPKVLVKYKFSPKAKRQLDEPVETIYQWLSAGWIVREIRYNVDGLSVKEEVYRMGPTYMDVLEQQQVQDQQQYNFQLTQLFTQAEALQMPQSFQKAMRFDVMPSRWNQAKRLKFIQFCIAFYQLAQRKDLFDFKEIGATYEDRIGASKMFDAEREEFLAYLEQFNIDVANYGLVSIGKIVPFYFAGHAQAALATYEIGAVHATTDNAVLQTTFITNNTTLWLVENRAILTRMATESEFLQKSNSFVLCLDGQIRSAHKQLIKQLLCSAIQQVLIWTDYDVAGLTIAKNAIQLLSCPYKIIGRYNQLFMDISLYEQWLQQEGKHEQEQQLGGREQWETWV</sequence>